<reference evidence="2" key="1">
    <citation type="submission" date="2021-03" db="EMBL/GenBank/DDBJ databases">
        <authorList>
            <person name="Kanchanasin P."/>
            <person name="Saeng-In P."/>
            <person name="Phongsopitanun W."/>
            <person name="Yuki M."/>
            <person name="Kudo T."/>
            <person name="Ohkuma M."/>
            <person name="Tanasupawat S."/>
        </authorList>
    </citation>
    <scope>NUCLEOTIDE SEQUENCE</scope>
    <source>
        <strain evidence="2">GKU 128</strain>
    </source>
</reference>
<dbReference type="EMBL" id="JAGEOJ010000005">
    <property type="protein sequence ID" value="MBO2448024.1"/>
    <property type="molecule type" value="Genomic_DNA"/>
</dbReference>
<keyword evidence="1" id="KW-0812">Transmembrane</keyword>
<gene>
    <name evidence="2" type="ORF">J4573_13050</name>
</gene>
<dbReference type="AlphaFoldDB" id="A0A939PF36"/>
<protein>
    <recommendedName>
        <fullName evidence="4">Alkaline shock response membrane anchor protein AmaP</fullName>
    </recommendedName>
</protein>
<accession>A0A939PF36</accession>
<sequence>MRAGIAVTGLVLLGAGVAALCVGLGLFGPGPAARPVLDPAAGRYADTTGWFWPVVAGAGEAVMLAGLVWVTRQSRDGVRRLRPALDGPTRMLARAAGGDLLRDARVLPGVEDVKLRLTGTKARPRLVMTVLCDEDAPLGEVYRGLELGPTARYRAAMGMDDLTVVVRFRLVYREARLS</sequence>
<evidence type="ECO:0000313" key="2">
    <source>
        <dbReference type="EMBL" id="MBO2448024.1"/>
    </source>
</evidence>
<dbReference type="Proteomes" id="UP000669179">
    <property type="component" value="Unassembled WGS sequence"/>
</dbReference>
<keyword evidence="1" id="KW-1133">Transmembrane helix</keyword>
<name>A0A939PF36_9ACTN</name>
<dbReference type="RefSeq" id="WP_208255692.1">
    <property type="nucleotide sequence ID" value="NZ_JAGEOJ010000005.1"/>
</dbReference>
<evidence type="ECO:0000256" key="1">
    <source>
        <dbReference type="SAM" id="Phobius"/>
    </source>
</evidence>
<keyword evidence="3" id="KW-1185">Reference proteome</keyword>
<proteinExistence type="predicted"/>
<comment type="caution">
    <text evidence="2">The sequence shown here is derived from an EMBL/GenBank/DDBJ whole genome shotgun (WGS) entry which is preliminary data.</text>
</comment>
<evidence type="ECO:0008006" key="4">
    <source>
        <dbReference type="Google" id="ProtNLM"/>
    </source>
</evidence>
<keyword evidence="1" id="KW-0472">Membrane</keyword>
<organism evidence="2 3">
    <name type="scientific">Actinomadura barringtoniae</name>
    <dbReference type="NCBI Taxonomy" id="1427535"/>
    <lineage>
        <taxon>Bacteria</taxon>
        <taxon>Bacillati</taxon>
        <taxon>Actinomycetota</taxon>
        <taxon>Actinomycetes</taxon>
        <taxon>Streptosporangiales</taxon>
        <taxon>Thermomonosporaceae</taxon>
        <taxon>Actinomadura</taxon>
    </lineage>
</organism>
<feature type="transmembrane region" description="Helical" evidence="1">
    <location>
        <begin position="50"/>
        <end position="70"/>
    </location>
</feature>
<evidence type="ECO:0000313" key="3">
    <source>
        <dbReference type="Proteomes" id="UP000669179"/>
    </source>
</evidence>